<dbReference type="PANTHER" id="PTHR21240">
    <property type="entry name" value="2-AMINO-3-CARBOXYLMUCONATE-6-SEMIALDEHYDE DECARBOXYLASE"/>
    <property type="match status" value="1"/>
</dbReference>
<protein>
    <submittedName>
        <fullName evidence="3">Amidohydrolase</fullName>
    </submittedName>
</protein>
<keyword evidence="3" id="KW-0378">Hydrolase</keyword>
<dbReference type="GO" id="GO:0005829">
    <property type="term" value="C:cytosol"/>
    <property type="evidence" value="ECO:0007669"/>
    <property type="project" value="TreeGrafter"/>
</dbReference>
<sequence length="316" mass="35015">MRTITLEEHFATPLFISGPGQDISRQPEIAEKLLELGEKRIAEMDSAGIDLQVLSINAPGVEQSNAADAVILAKESNDRLALAFTTYPDRFAGLASIPVVNPRAAVFELERAVGSLGFKGAVINGHVNGRYLDDSYFRPIFEAAEKSGVPVYLHPTKPPEAVSKTYYSGFSAQVDDLFSRAGYGWHIETGVHVLRLILGGVFDRYPELQLIIGHLGESLPYMRERMDKVLTPEQTGLKQKVSYYLKNNLYYTISGFNYTAPFALLMSEVGPERIMFSADYPYAPMDAARKFLDNLPVSDADRHLIAHGNAEKLLQL</sequence>
<organism evidence="3 4">
    <name type="scientific">Mucilaginibacter corticis</name>
    <dbReference type="NCBI Taxonomy" id="2597670"/>
    <lineage>
        <taxon>Bacteria</taxon>
        <taxon>Pseudomonadati</taxon>
        <taxon>Bacteroidota</taxon>
        <taxon>Sphingobacteriia</taxon>
        <taxon>Sphingobacteriales</taxon>
        <taxon>Sphingobacteriaceae</taxon>
        <taxon>Mucilaginibacter</taxon>
    </lineage>
</organism>
<reference evidence="3 4" key="1">
    <citation type="submission" date="2019-07" db="EMBL/GenBank/DDBJ databases">
        <authorList>
            <person name="Huq M.A."/>
        </authorList>
    </citation>
    <scope>NUCLEOTIDE SEQUENCE [LARGE SCALE GENOMIC DNA]</scope>
    <source>
        <strain evidence="3 4">MAH-19</strain>
    </source>
</reference>
<accession>A0A556MMR2</accession>
<proteinExistence type="predicted"/>
<keyword evidence="1" id="KW-0456">Lyase</keyword>
<evidence type="ECO:0000313" key="4">
    <source>
        <dbReference type="Proteomes" id="UP000318733"/>
    </source>
</evidence>
<dbReference type="InterPro" id="IPR032466">
    <property type="entry name" value="Metal_Hydrolase"/>
</dbReference>
<name>A0A556MMR2_9SPHI</name>
<gene>
    <name evidence="3" type="ORF">FO440_15055</name>
</gene>
<dbReference type="Pfam" id="PF04909">
    <property type="entry name" value="Amidohydro_2"/>
    <property type="match status" value="1"/>
</dbReference>
<dbReference type="AlphaFoldDB" id="A0A556MMR2"/>
<dbReference type="OrthoDB" id="9777673at2"/>
<dbReference type="PANTHER" id="PTHR21240:SF30">
    <property type="entry name" value="AMIDOHYDROLASE-RELATED DOMAIN-CONTAINING PROTEIN-RELATED"/>
    <property type="match status" value="1"/>
</dbReference>
<dbReference type="RefSeq" id="WP_144249087.1">
    <property type="nucleotide sequence ID" value="NZ_VLPK01000002.1"/>
</dbReference>
<dbReference type="InterPro" id="IPR032465">
    <property type="entry name" value="ACMSD"/>
</dbReference>
<dbReference type="GO" id="GO:0019748">
    <property type="term" value="P:secondary metabolic process"/>
    <property type="evidence" value="ECO:0007669"/>
    <property type="project" value="TreeGrafter"/>
</dbReference>
<evidence type="ECO:0000259" key="2">
    <source>
        <dbReference type="Pfam" id="PF04909"/>
    </source>
</evidence>
<dbReference type="EMBL" id="VLPK01000002">
    <property type="protein sequence ID" value="TSJ41049.1"/>
    <property type="molecule type" value="Genomic_DNA"/>
</dbReference>
<dbReference type="Gene3D" id="3.20.20.140">
    <property type="entry name" value="Metal-dependent hydrolases"/>
    <property type="match status" value="1"/>
</dbReference>
<dbReference type="SUPFAM" id="SSF51556">
    <property type="entry name" value="Metallo-dependent hydrolases"/>
    <property type="match status" value="1"/>
</dbReference>
<dbReference type="GO" id="GO:0016787">
    <property type="term" value="F:hydrolase activity"/>
    <property type="evidence" value="ECO:0007669"/>
    <property type="project" value="UniProtKB-KW"/>
</dbReference>
<dbReference type="Proteomes" id="UP000318733">
    <property type="component" value="Unassembled WGS sequence"/>
</dbReference>
<feature type="domain" description="Amidohydrolase-related" evidence="2">
    <location>
        <begin position="38"/>
        <end position="315"/>
    </location>
</feature>
<evidence type="ECO:0000256" key="1">
    <source>
        <dbReference type="ARBA" id="ARBA00023239"/>
    </source>
</evidence>
<dbReference type="GO" id="GO:0016831">
    <property type="term" value="F:carboxy-lyase activity"/>
    <property type="evidence" value="ECO:0007669"/>
    <property type="project" value="InterPro"/>
</dbReference>
<keyword evidence="4" id="KW-1185">Reference proteome</keyword>
<evidence type="ECO:0000313" key="3">
    <source>
        <dbReference type="EMBL" id="TSJ41049.1"/>
    </source>
</evidence>
<comment type="caution">
    <text evidence="3">The sequence shown here is derived from an EMBL/GenBank/DDBJ whole genome shotgun (WGS) entry which is preliminary data.</text>
</comment>
<dbReference type="InterPro" id="IPR006680">
    <property type="entry name" value="Amidohydro-rel"/>
</dbReference>